<dbReference type="InterPro" id="IPR016192">
    <property type="entry name" value="APOBEC/CMP_deaminase_Zn-bd"/>
</dbReference>
<dbReference type="PANTHER" id="PTHR11086:SF18">
    <property type="entry name" value="DEOXYCYTIDYLATE DEAMINASE"/>
    <property type="match status" value="1"/>
</dbReference>
<evidence type="ECO:0000313" key="10">
    <source>
        <dbReference type="Proteomes" id="UP000245921"/>
    </source>
</evidence>
<evidence type="ECO:0000313" key="9">
    <source>
        <dbReference type="EMBL" id="PWJ96611.1"/>
    </source>
</evidence>
<dbReference type="InterPro" id="IPR035105">
    <property type="entry name" value="Deoxycytidylate_deaminase_dom"/>
</dbReference>
<dbReference type="GO" id="GO:0004132">
    <property type="term" value="F:dCMP deaminase activity"/>
    <property type="evidence" value="ECO:0007669"/>
    <property type="project" value="InterPro"/>
</dbReference>
<reference evidence="9 10" key="1">
    <citation type="submission" date="2018-05" db="EMBL/GenBank/DDBJ databases">
        <title>Genomic Encyclopedia of Type Strains, Phase IV (KMG-IV): sequencing the most valuable type-strain genomes for metagenomic binning, comparative biology and taxonomic classification.</title>
        <authorList>
            <person name="Goeker M."/>
        </authorList>
    </citation>
    <scope>NUCLEOTIDE SEQUENCE [LARGE SCALE GENOMIC DNA]</scope>
    <source>
        <strain evidence="9 10">DSM 24906</strain>
    </source>
</reference>
<dbReference type="Pfam" id="PF14437">
    <property type="entry name" value="MafB19-deam"/>
    <property type="match status" value="1"/>
</dbReference>
<comment type="similarity">
    <text evidence="2">Belongs to the cytidine and deoxycytidylate deaminase family.</text>
</comment>
<dbReference type="GO" id="GO:0005737">
    <property type="term" value="C:cytoplasm"/>
    <property type="evidence" value="ECO:0007669"/>
    <property type="project" value="TreeGrafter"/>
</dbReference>
<accession>A0AA45C970</accession>
<keyword evidence="5 7" id="KW-0862">Zinc</keyword>
<dbReference type="SUPFAM" id="SSF53927">
    <property type="entry name" value="Cytidine deaminase-like"/>
    <property type="match status" value="1"/>
</dbReference>
<dbReference type="PROSITE" id="PS00903">
    <property type="entry name" value="CYT_DCMP_DEAMINASES_1"/>
    <property type="match status" value="1"/>
</dbReference>
<evidence type="ECO:0000256" key="5">
    <source>
        <dbReference type="ARBA" id="ARBA00022833"/>
    </source>
</evidence>
<comment type="caution">
    <text evidence="9">The sequence shown here is derived from an EMBL/GenBank/DDBJ whole genome shotgun (WGS) entry which is preliminary data.</text>
</comment>
<dbReference type="GO" id="GO:0052717">
    <property type="term" value="F:tRNA-specific adenosine-34 deaminase activity"/>
    <property type="evidence" value="ECO:0007669"/>
    <property type="project" value="UniProtKB-EC"/>
</dbReference>
<comment type="cofactor">
    <cofactor evidence="1 7">
        <name>Zn(2+)</name>
        <dbReference type="ChEBI" id="CHEBI:29105"/>
    </cofactor>
</comment>
<feature type="binding site" evidence="7">
    <location>
        <position position="127"/>
    </location>
    <ligand>
        <name>Zn(2+)</name>
        <dbReference type="ChEBI" id="CHEBI:29105"/>
        <note>catalytic</note>
    </ligand>
</feature>
<evidence type="ECO:0000259" key="8">
    <source>
        <dbReference type="PROSITE" id="PS51747"/>
    </source>
</evidence>
<feature type="binding site" evidence="7">
    <location>
        <position position="130"/>
    </location>
    <ligand>
        <name>Zn(2+)</name>
        <dbReference type="ChEBI" id="CHEBI:29105"/>
        <note>catalytic</note>
    </ligand>
</feature>
<dbReference type="Proteomes" id="UP000245921">
    <property type="component" value="Unassembled WGS sequence"/>
</dbReference>
<feature type="domain" description="CMP/dCMP-type deaminase" evidence="8">
    <location>
        <begin position="26"/>
        <end position="168"/>
    </location>
</feature>
<feature type="active site" description="Proton donor" evidence="6">
    <location>
        <position position="101"/>
    </location>
</feature>
<evidence type="ECO:0000256" key="4">
    <source>
        <dbReference type="ARBA" id="ARBA00022801"/>
    </source>
</evidence>
<organism evidence="9 10">
    <name type="scientific">Oceanotoga teriensis</name>
    <dbReference type="NCBI Taxonomy" id="515440"/>
    <lineage>
        <taxon>Bacteria</taxon>
        <taxon>Thermotogati</taxon>
        <taxon>Thermotogota</taxon>
        <taxon>Thermotogae</taxon>
        <taxon>Petrotogales</taxon>
        <taxon>Petrotogaceae</taxon>
        <taxon>Oceanotoga</taxon>
    </lineage>
</organism>
<dbReference type="GO" id="GO:0002100">
    <property type="term" value="P:tRNA wobble adenosine to inosine editing"/>
    <property type="evidence" value="ECO:0007669"/>
    <property type="project" value="InterPro"/>
</dbReference>
<sequence length="168" mass="19115">MELKDRVSKYLESIDFENVIKSPRESWDDYFMRVSFLVSERSSCLHRQVGAIIVKDKRILATGYNQPPSGFPHCKDIGCIRDALEIKSGEHQEVCFGLHAEQNALMQAAKFGIKTDNSIIYVTHQPCSVCARLIINAGIGKVIFKNPYPDNLTKLFFKKCNIETKIMN</sequence>
<dbReference type="InterPro" id="IPR016473">
    <property type="entry name" value="dCMP_deaminase"/>
</dbReference>
<dbReference type="GO" id="GO:0008270">
    <property type="term" value="F:zinc ion binding"/>
    <property type="evidence" value="ECO:0007669"/>
    <property type="project" value="InterPro"/>
</dbReference>
<dbReference type="PROSITE" id="PS51747">
    <property type="entry name" value="CYT_DCMP_DEAMINASES_2"/>
    <property type="match status" value="1"/>
</dbReference>
<dbReference type="EMBL" id="QGGI01000001">
    <property type="protein sequence ID" value="PWJ96611.1"/>
    <property type="molecule type" value="Genomic_DNA"/>
</dbReference>
<feature type="binding site" evidence="7">
    <location>
        <position position="99"/>
    </location>
    <ligand>
        <name>Zn(2+)</name>
        <dbReference type="ChEBI" id="CHEBI:29105"/>
        <note>catalytic</note>
    </ligand>
</feature>
<dbReference type="RefSeq" id="WP_109603599.1">
    <property type="nucleotide sequence ID" value="NZ_QGGI01000001.1"/>
</dbReference>
<dbReference type="InterPro" id="IPR058535">
    <property type="entry name" value="MafB19-deam"/>
</dbReference>
<evidence type="ECO:0000256" key="3">
    <source>
        <dbReference type="ARBA" id="ARBA00022723"/>
    </source>
</evidence>
<dbReference type="AlphaFoldDB" id="A0AA45C970"/>
<dbReference type="InterPro" id="IPR002125">
    <property type="entry name" value="CMP_dCMP_dom"/>
</dbReference>
<keyword evidence="10" id="KW-1185">Reference proteome</keyword>
<dbReference type="InterPro" id="IPR016193">
    <property type="entry name" value="Cytidine_deaminase-like"/>
</dbReference>
<keyword evidence="4" id="KW-0378">Hydrolase</keyword>
<dbReference type="CDD" id="cd01286">
    <property type="entry name" value="deoxycytidylate_deaminase"/>
    <property type="match status" value="1"/>
</dbReference>
<keyword evidence="3 7" id="KW-0479">Metal-binding</keyword>
<evidence type="ECO:0000256" key="6">
    <source>
        <dbReference type="PIRSR" id="PIRSR006019-1"/>
    </source>
</evidence>
<dbReference type="Gene3D" id="3.40.140.10">
    <property type="entry name" value="Cytidine Deaminase, domain 2"/>
    <property type="match status" value="1"/>
</dbReference>
<evidence type="ECO:0000256" key="2">
    <source>
        <dbReference type="ARBA" id="ARBA00006576"/>
    </source>
</evidence>
<name>A0AA45C970_9BACT</name>
<dbReference type="InterPro" id="IPR015517">
    <property type="entry name" value="dCMP_deaminase-rel"/>
</dbReference>
<evidence type="ECO:0000256" key="1">
    <source>
        <dbReference type="ARBA" id="ARBA00001947"/>
    </source>
</evidence>
<proteinExistence type="inferred from homology"/>
<gene>
    <name evidence="9" type="ORF">C7380_101185</name>
</gene>
<dbReference type="PANTHER" id="PTHR11086">
    <property type="entry name" value="DEOXYCYTIDYLATE DEAMINASE-RELATED"/>
    <property type="match status" value="1"/>
</dbReference>
<protein>
    <submittedName>
        <fullName evidence="9">dCMP deaminase</fullName>
    </submittedName>
</protein>
<evidence type="ECO:0000256" key="7">
    <source>
        <dbReference type="PIRSR" id="PIRSR006019-2"/>
    </source>
</evidence>
<dbReference type="GO" id="GO:0006220">
    <property type="term" value="P:pyrimidine nucleotide metabolic process"/>
    <property type="evidence" value="ECO:0007669"/>
    <property type="project" value="InterPro"/>
</dbReference>
<dbReference type="PIRSF" id="PIRSF006019">
    <property type="entry name" value="dCMP_deaminase"/>
    <property type="match status" value="1"/>
</dbReference>